<sequence length="176" mass="20309">MVLDLRLTKVGTQRSPFFCAFTFRNTSFCGSPDKLGGRRFDSIENLYLCAMNNQGLLALAQLILPSEILSNFEVVRVEEESSLIRIYLDESVKADYKENPEIESKGFCEAVTIRDFPIRDKGVDLIVRRRKWYDKQNNRYFSDSYDLKAEGTRYSKEFAAFLKGVYGDDSYDLPFA</sequence>
<name>A0A8S5Q596_9CAUD</name>
<proteinExistence type="predicted"/>
<organism evidence="1">
    <name type="scientific">Siphoviridae sp. ctHiz26</name>
    <dbReference type="NCBI Taxonomy" id="2825423"/>
    <lineage>
        <taxon>Viruses</taxon>
        <taxon>Duplodnaviria</taxon>
        <taxon>Heunggongvirae</taxon>
        <taxon>Uroviricota</taxon>
        <taxon>Caudoviricetes</taxon>
    </lineage>
</organism>
<reference evidence="1" key="1">
    <citation type="journal article" date="2021" name="Proc. Natl. Acad. Sci. U.S.A.">
        <title>A Catalog of Tens of Thousands of Viruses from Human Metagenomes Reveals Hidden Associations with Chronic Diseases.</title>
        <authorList>
            <person name="Tisza M.J."/>
            <person name="Buck C.B."/>
        </authorList>
    </citation>
    <scope>NUCLEOTIDE SEQUENCE</scope>
    <source>
        <strain evidence="1">CtHiz26</strain>
    </source>
</reference>
<dbReference type="EMBL" id="BK015583">
    <property type="protein sequence ID" value="DAE14487.1"/>
    <property type="molecule type" value="Genomic_DNA"/>
</dbReference>
<accession>A0A8S5Q596</accession>
<evidence type="ECO:0000313" key="1">
    <source>
        <dbReference type="EMBL" id="DAE14487.1"/>
    </source>
</evidence>
<protein>
    <recommendedName>
        <fullName evidence="2">Transposase</fullName>
    </recommendedName>
</protein>
<evidence type="ECO:0008006" key="2">
    <source>
        <dbReference type="Google" id="ProtNLM"/>
    </source>
</evidence>